<protein>
    <submittedName>
        <fullName evidence="1">Uncharacterized protein</fullName>
    </submittedName>
</protein>
<evidence type="ECO:0000313" key="2">
    <source>
        <dbReference type="Proteomes" id="UP000240357"/>
    </source>
</evidence>
<dbReference type="AlphaFoldDB" id="A0A2T2YCJ0"/>
<comment type="caution">
    <text evidence="1">The sequence shown here is derived from an EMBL/GenBank/DDBJ whole genome shotgun (WGS) entry which is preliminary data.</text>
</comment>
<dbReference type="Proteomes" id="UP000240357">
    <property type="component" value="Unassembled WGS sequence"/>
</dbReference>
<name>A0A2T2YCJ0_9BACT</name>
<proteinExistence type="predicted"/>
<dbReference type="OrthoDB" id="893763at2"/>
<keyword evidence="2" id="KW-1185">Reference proteome</keyword>
<dbReference type="RefSeq" id="WP_106927671.1">
    <property type="nucleotide sequence ID" value="NZ_PYFT01000001.1"/>
</dbReference>
<gene>
    <name evidence="1" type="ORF">AHMF7605_06710</name>
</gene>
<organism evidence="1 2">
    <name type="scientific">Adhaeribacter arboris</name>
    <dbReference type="NCBI Taxonomy" id="2072846"/>
    <lineage>
        <taxon>Bacteria</taxon>
        <taxon>Pseudomonadati</taxon>
        <taxon>Bacteroidota</taxon>
        <taxon>Cytophagia</taxon>
        <taxon>Cytophagales</taxon>
        <taxon>Hymenobacteraceae</taxon>
        <taxon>Adhaeribacter</taxon>
    </lineage>
</organism>
<accession>A0A2T2YCJ0</accession>
<reference evidence="1 2" key="1">
    <citation type="submission" date="2018-03" db="EMBL/GenBank/DDBJ databases">
        <title>Adhaeribacter sp. HMF7605 Genome sequencing and assembly.</title>
        <authorList>
            <person name="Kang H."/>
            <person name="Kang J."/>
            <person name="Cha I."/>
            <person name="Kim H."/>
            <person name="Joh K."/>
        </authorList>
    </citation>
    <scope>NUCLEOTIDE SEQUENCE [LARGE SCALE GENOMIC DNA]</scope>
    <source>
        <strain evidence="1 2">HMF7605</strain>
    </source>
</reference>
<evidence type="ECO:0000313" key="1">
    <source>
        <dbReference type="EMBL" id="PSR53241.1"/>
    </source>
</evidence>
<sequence>MKENFKLEDLPKSNLYRVPDNYFEKLPNGIMARVTAQVPAAATPWWSTIFNEYRPAFASIFLIISFVAAFQFSQKQPGDFTYNLSNISQQEALEYVLIQDNLESRDIAELNLADTDLAADFSNITPTDILESVDEQQLEEVYFN</sequence>
<dbReference type="EMBL" id="PYFT01000001">
    <property type="protein sequence ID" value="PSR53241.1"/>
    <property type="molecule type" value="Genomic_DNA"/>
</dbReference>